<comment type="caution">
    <text evidence="1">The sequence shown here is derived from an EMBL/GenBank/DDBJ whole genome shotgun (WGS) entry which is preliminary data.</text>
</comment>
<gene>
    <name evidence="1" type="ORF">CVS30_02765</name>
</gene>
<dbReference type="AlphaFoldDB" id="A0A2V5J8Y9"/>
<dbReference type="Proteomes" id="UP000247980">
    <property type="component" value="Unassembled WGS sequence"/>
</dbReference>
<dbReference type="EMBL" id="QJVC01000002">
    <property type="protein sequence ID" value="PYI39620.1"/>
    <property type="molecule type" value="Genomic_DNA"/>
</dbReference>
<organism evidence="1 2">
    <name type="scientific">Arthrobacter psychrolactophilus</name>
    <dbReference type="NCBI Taxonomy" id="92442"/>
    <lineage>
        <taxon>Bacteria</taxon>
        <taxon>Bacillati</taxon>
        <taxon>Actinomycetota</taxon>
        <taxon>Actinomycetes</taxon>
        <taxon>Micrococcales</taxon>
        <taxon>Micrococcaceae</taxon>
        <taxon>Arthrobacter</taxon>
    </lineage>
</organism>
<accession>A0A2V5J8Y9</accession>
<protein>
    <submittedName>
        <fullName evidence="1">Uncharacterized protein</fullName>
    </submittedName>
</protein>
<proteinExistence type="predicted"/>
<evidence type="ECO:0000313" key="2">
    <source>
        <dbReference type="Proteomes" id="UP000247980"/>
    </source>
</evidence>
<evidence type="ECO:0000313" key="1">
    <source>
        <dbReference type="EMBL" id="PYI39620.1"/>
    </source>
</evidence>
<name>A0A2V5J8Y9_9MICC</name>
<keyword evidence="2" id="KW-1185">Reference proteome</keyword>
<reference evidence="1 2" key="1">
    <citation type="submission" date="2018-05" db="EMBL/GenBank/DDBJ databases">
        <title>Genetic diversity of glacier-inhabiting Cryobacterium bacteria in China and description of Cryobacterium mengkeensis sp. nov. and Arthrobacter glacialis sp. nov.</title>
        <authorList>
            <person name="Liu Q."/>
            <person name="Xin Y.-H."/>
        </authorList>
    </citation>
    <scope>NUCLEOTIDE SEQUENCE [LARGE SCALE GENOMIC DNA]</scope>
    <source>
        <strain evidence="1 2">B7</strain>
    </source>
</reference>
<sequence length="187" mass="19662">MTHGLLQSIVNGSRMSRTRKFLSLAVFWALLGLTLVSCGESRQPGQATAQLESAEATTISERCSLGIVVEYDGSSAGATRLAALENLGTMLTVPLPQTLTTQDPPLLDDQLKDPIRVAAGLRGLEALKELLPSAEEGRKPGDPIEVTATTGDGQQLATASISVQFNGGYVVDVFNAAGFQSDGEQCK</sequence>